<dbReference type="Pfam" id="PF21597">
    <property type="entry name" value="TetR_C_43"/>
    <property type="match status" value="1"/>
</dbReference>
<evidence type="ECO:0000313" key="2">
    <source>
        <dbReference type="EMBL" id="GIJ50247.1"/>
    </source>
</evidence>
<organism evidence="2 3">
    <name type="scientific">Virgisporangium aliadipatigenens</name>
    <dbReference type="NCBI Taxonomy" id="741659"/>
    <lineage>
        <taxon>Bacteria</taxon>
        <taxon>Bacillati</taxon>
        <taxon>Actinomycetota</taxon>
        <taxon>Actinomycetes</taxon>
        <taxon>Micromonosporales</taxon>
        <taxon>Micromonosporaceae</taxon>
        <taxon>Virgisporangium</taxon>
    </lineage>
</organism>
<sequence length="233" mass="24785">MIEQIDLDPACGGIGHPWWCDPRFCGGSHPLPCHLSAPYRVTGDHAGGVVITAQLSSLIDEPLELAPVSIETVIRDPVTGKAGRYLLEKDVALRFHALLGRLLPMVQRADALRDRILVAAESVFAAKGRDASTEQIARLAGALSRAGSDVMAAATRPDDPLHIALAQLLERAQRSGRVRPDVSVADLVASMVGVVHAMRHAGGATRVLTIVVDGLRPPATSRSRRRGSAAGRR</sequence>
<proteinExistence type="predicted"/>
<evidence type="ECO:0000259" key="1">
    <source>
        <dbReference type="Pfam" id="PF21597"/>
    </source>
</evidence>
<dbReference type="Gene3D" id="1.10.10.60">
    <property type="entry name" value="Homeodomain-like"/>
    <property type="match status" value="1"/>
</dbReference>
<dbReference type="RefSeq" id="WP_203903685.1">
    <property type="nucleotide sequence ID" value="NZ_BOPF01000034.1"/>
</dbReference>
<gene>
    <name evidence="2" type="ORF">Val02_71330</name>
</gene>
<dbReference type="InterPro" id="IPR009057">
    <property type="entry name" value="Homeodomain-like_sf"/>
</dbReference>
<name>A0A8J4DVL6_9ACTN</name>
<dbReference type="InterPro" id="IPR036271">
    <property type="entry name" value="Tet_transcr_reg_TetR-rel_C_sf"/>
</dbReference>
<accession>A0A8J4DVL6</accession>
<feature type="domain" description="Transcriptional regulator SbtR-like C-terminal" evidence="1">
    <location>
        <begin position="138"/>
        <end position="217"/>
    </location>
</feature>
<dbReference type="SUPFAM" id="SSF46689">
    <property type="entry name" value="Homeodomain-like"/>
    <property type="match status" value="1"/>
</dbReference>
<protein>
    <recommendedName>
        <fullName evidence="1">Transcriptional regulator SbtR-like C-terminal domain-containing protein</fullName>
    </recommendedName>
</protein>
<comment type="caution">
    <text evidence="2">The sequence shown here is derived from an EMBL/GenBank/DDBJ whole genome shotgun (WGS) entry which is preliminary data.</text>
</comment>
<keyword evidence="3" id="KW-1185">Reference proteome</keyword>
<reference evidence="2" key="1">
    <citation type="submission" date="2021-01" db="EMBL/GenBank/DDBJ databases">
        <title>Whole genome shotgun sequence of Virgisporangium aliadipatigenens NBRC 105644.</title>
        <authorList>
            <person name="Komaki H."/>
            <person name="Tamura T."/>
        </authorList>
    </citation>
    <scope>NUCLEOTIDE SEQUENCE</scope>
    <source>
        <strain evidence="2">NBRC 105644</strain>
    </source>
</reference>
<dbReference type="InterPro" id="IPR049445">
    <property type="entry name" value="TetR_SbtR-like_C"/>
</dbReference>
<dbReference type="SUPFAM" id="SSF48498">
    <property type="entry name" value="Tetracyclin repressor-like, C-terminal domain"/>
    <property type="match status" value="1"/>
</dbReference>
<evidence type="ECO:0000313" key="3">
    <source>
        <dbReference type="Proteomes" id="UP000619260"/>
    </source>
</evidence>
<dbReference type="EMBL" id="BOPF01000034">
    <property type="protein sequence ID" value="GIJ50247.1"/>
    <property type="molecule type" value="Genomic_DNA"/>
</dbReference>
<dbReference type="Gene3D" id="1.10.357.10">
    <property type="entry name" value="Tetracycline Repressor, domain 2"/>
    <property type="match status" value="1"/>
</dbReference>
<dbReference type="Proteomes" id="UP000619260">
    <property type="component" value="Unassembled WGS sequence"/>
</dbReference>
<dbReference type="AlphaFoldDB" id="A0A8J4DVL6"/>